<dbReference type="InterPro" id="IPR036691">
    <property type="entry name" value="Endo/exonu/phosph_ase_sf"/>
</dbReference>
<dbReference type="SUPFAM" id="SSF56219">
    <property type="entry name" value="DNase I-like"/>
    <property type="match status" value="1"/>
</dbReference>
<organism evidence="2 3">
    <name type="scientific">Marinibactrum halimedae</name>
    <dbReference type="NCBI Taxonomy" id="1444977"/>
    <lineage>
        <taxon>Bacteria</taxon>
        <taxon>Pseudomonadati</taxon>
        <taxon>Pseudomonadota</taxon>
        <taxon>Gammaproteobacteria</taxon>
        <taxon>Cellvibrionales</taxon>
        <taxon>Cellvibrionaceae</taxon>
        <taxon>Marinibactrum</taxon>
    </lineage>
</organism>
<accession>A0AA37WP96</accession>
<dbReference type="Gene3D" id="3.60.10.10">
    <property type="entry name" value="Endonuclease/exonuclease/phosphatase"/>
    <property type="match status" value="1"/>
</dbReference>
<protein>
    <submittedName>
        <fullName evidence="2">Nuclease</fullName>
    </submittedName>
</protein>
<evidence type="ECO:0000313" key="2">
    <source>
        <dbReference type="EMBL" id="GLS28203.1"/>
    </source>
</evidence>
<dbReference type="EMBL" id="BSPD01000103">
    <property type="protein sequence ID" value="GLS28203.1"/>
    <property type="molecule type" value="Genomic_DNA"/>
</dbReference>
<dbReference type="Proteomes" id="UP001156870">
    <property type="component" value="Unassembled WGS sequence"/>
</dbReference>
<dbReference type="GO" id="GO:0003824">
    <property type="term" value="F:catalytic activity"/>
    <property type="evidence" value="ECO:0007669"/>
    <property type="project" value="InterPro"/>
</dbReference>
<name>A0AA37WP96_9GAMM</name>
<dbReference type="Pfam" id="PF03372">
    <property type="entry name" value="Exo_endo_phos"/>
    <property type="match status" value="1"/>
</dbReference>
<evidence type="ECO:0000259" key="1">
    <source>
        <dbReference type="Pfam" id="PF03372"/>
    </source>
</evidence>
<feature type="domain" description="Endonuclease/exonuclease/phosphatase" evidence="1">
    <location>
        <begin position="18"/>
        <end position="324"/>
    </location>
</feature>
<comment type="caution">
    <text evidence="2">The sequence shown here is derived from an EMBL/GenBank/DDBJ whole genome shotgun (WGS) entry which is preliminary data.</text>
</comment>
<dbReference type="PANTHER" id="PTHR42834:SF1">
    <property type="entry name" value="ENDONUCLEASE_EXONUCLEASE_PHOSPHATASE FAMILY PROTEIN (AFU_ORTHOLOGUE AFUA_3G09210)"/>
    <property type="match status" value="1"/>
</dbReference>
<dbReference type="AlphaFoldDB" id="A0AA37WP96"/>
<gene>
    <name evidence="2" type="ORF">GCM10007877_39220</name>
</gene>
<keyword evidence="3" id="KW-1185">Reference proteome</keyword>
<sequence length="332" mass="38213">MAKIKGNFHMSTKISFASFNLYNFQYKGKKTYPRKPVITEHDYCQQRHWIQEKLREIDSDVVVFQELWSKECLDEILQLEEFKDYEAHYINDDGWYQIAVALIVRRPWEVDGPVSVIKDFPFQQLVKVDAKDGEDDELVVKIRRFSRSVIKACIKHQDANTPPITLFGCHLKSKLASSAENVDKPYQNAVGSAISTIRRTAEATALRMMLIDHMKGANTPTVVIGDLNDGPLSNTLNIITNQPKMTKNARGGDKALYSTLFLQQLQSFRDVFYTHEHKNHLGVLDHILVSEEFFEHSTDAIWAHEETRIWNDHVGDQNPYSSDHGIIKSTFK</sequence>
<reference evidence="2 3" key="1">
    <citation type="journal article" date="2014" name="Int. J. Syst. Evol. Microbiol.">
        <title>Complete genome sequence of Corynebacterium casei LMG S-19264T (=DSM 44701T), isolated from a smear-ripened cheese.</title>
        <authorList>
            <consortium name="US DOE Joint Genome Institute (JGI-PGF)"/>
            <person name="Walter F."/>
            <person name="Albersmeier A."/>
            <person name="Kalinowski J."/>
            <person name="Ruckert C."/>
        </authorList>
    </citation>
    <scope>NUCLEOTIDE SEQUENCE [LARGE SCALE GENOMIC DNA]</scope>
    <source>
        <strain evidence="2 3">NBRC 110095</strain>
    </source>
</reference>
<evidence type="ECO:0000313" key="3">
    <source>
        <dbReference type="Proteomes" id="UP001156870"/>
    </source>
</evidence>
<dbReference type="InterPro" id="IPR005135">
    <property type="entry name" value="Endo/exonuclease/phosphatase"/>
</dbReference>
<dbReference type="PANTHER" id="PTHR42834">
    <property type="entry name" value="ENDONUCLEASE/EXONUCLEASE/PHOSPHATASE FAMILY PROTEIN (AFU_ORTHOLOGUE AFUA_3G09210)"/>
    <property type="match status" value="1"/>
</dbReference>
<proteinExistence type="predicted"/>